<dbReference type="Proteomes" id="UP001499854">
    <property type="component" value="Unassembled WGS sequence"/>
</dbReference>
<sequence length="169" mass="18026">MNHRIARRQSPDGKEVVQVSTDLPTSMERHPDIIEMRAKSELAALAPRSQVIEAFAVGAGLFLAISPWVVGFNSSFQRLAVCNLVLGLAYTLLMAGFGPVYERTHARAWAAALVGVFTIIAPWAVNGGAHVRATILTNVITGGVMTCLALATVAAATIRVTMRSRASAR</sequence>
<feature type="transmembrane region" description="Helical" evidence="1">
    <location>
        <begin position="135"/>
        <end position="160"/>
    </location>
</feature>
<feature type="transmembrane region" description="Helical" evidence="1">
    <location>
        <begin position="109"/>
        <end position="129"/>
    </location>
</feature>
<feature type="transmembrane region" description="Helical" evidence="1">
    <location>
        <begin position="76"/>
        <end position="97"/>
    </location>
</feature>
<keyword evidence="4" id="KW-1185">Reference proteome</keyword>
<keyword evidence="1" id="KW-0812">Transmembrane</keyword>
<evidence type="ECO:0000259" key="2">
    <source>
        <dbReference type="Pfam" id="PF03779"/>
    </source>
</evidence>
<keyword evidence="1" id="KW-0472">Membrane</keyword>
<organism evidence="3 4">
    <name type="scientific">Catenulispora subtropica</name>
    <dbReference type="NCBI Taxonomy" id="450798"/>
    <lineage>
        <taxon>Bacteria</taxon>
        <taxon>Bacillati</taxon>
        <taxon>Actinomycetota</taxon>
        <taxon>Actinomycetes</taxon>
        <taxon>Catenulisporales</taxon>
        <taxon>Catenulisporaceae</taxon>
        <taxon>Catenulispora</taxon>
    </lineage>
</organism>
<feature type="domain" description="SPW repeat-containing integral membrane" evidence="2">
    <location>
        <begin position="54"/>
        <end position="150"/>
    </location>
</feature>
<name>A0ABN2TGA5_9ACTN</name>
<protein>
    <submittedName>
        <fullName evidence="3">SPW repeat protein</fullName>
    </submittedName>
</protein>
<proteinExistence type="predicted"/>
<accession>A0ABN2TGA5</accession>
<dbReference type="Pfam" id="PF03779">
    <property type="entry name" value="SPW"/>
    <property type="match status" value="1"/>
</dbReference>
<feature type="transmembrane region" description="Helical" evidence="1">
    <location>
        <begin position="51"/>
        <end position="70"/>
    </location>
</feature>
<evidence type="ECO:0000256" key="1">
    <source>
        <dbReference type="SAM" id="Phobius"/>
    </source>
</evidence>
<reference evidence="3 4" key="1">
    <citation type="journal article" date="2019" name="Int. J. Syst. Evol. Microbiol.">
        <title>The Global Catalogue of Microorganisms (GCM) 10K type strain sequencing project: providing services to taxonomists for standard genome sequencing and annotation.</title>
        <authorList>
            <consortium name="The Broad Institute Genomics Platform"/>
            <consortium name="The Broad Institute Genome Sequencing Center for Infectious Disease"/>
            <person name="Wu L."/>
            <person name="Ma J."/>
        </authorList>
    </citation>
    <scope>NUCLEOTIDE SEQUENCE [LARGE SCALE GENOMIC DNA]</scope>
    <source>
        <strain evidence="3 4">JCM 16013</strain>
    </source>
</reference>
<evidence type="ECO:0000313" key="3">
    <source>
        <dbReference type="EMBL" id="GAA2008597.1"/>
    </source>
</evidence>
<dbReference type="InterPro" id="IPR005530">
    <property type="entry name" value="SPW"/>
</dbReference>
<gene>
    <name evidence="3" type="ORF">GCM10009838_88570</name>
</gene>
<evidence type="ECO:0000313" key="4">
    <source>
        <dbReference type="Proteomes" id="UP001499854"/>
    </source>
</evidence>
<dbReference type="EMBL" id="BAAAQM010000109">
    <property type="protein sequence ID" value="GAA2008597.1"/>
    <property type="molecule type" value="Genomic_DNA"/>
</dbReference>
<comment type="caution">
    <text evidence="3">The sequence shown here is derived from an EMBL/GenBank/DDBJ whole genome shotgun (WGS) entry which is preliminary data.</text>
</comment>
<keyword evidence="1" id="KW-1133">Transmembrane helix</keyword>